<feature type="transmembrane region" description="Helical" evidence="6">
    <location>
        <begin position="211"/>
        <end position="234"/>
    </location>
</feature>
<dbReference type="Gene3D" id="1.20.1250.20">
    <property type="entry name" value="MFS general substrate transporter like domains"/>
    <property type="match status" value="2"/>
</dbReference>
<dbReference type="CDD" id="cd17353">
    <property type="entry name" value="MFS_OFA_like"/>
    <property type="match status" value="1"/>
</dbReference>
<dbReference type="GO" id="GO:0022857">
    <property type="term" value="F:transmembrane transporter activity"/>
    <property type="evidence" value="ECO:0007669"/>
    <property type="project" value="InterPro"/>
</dbReference>
<protein>
    <submittedName>
        <fullName evidence="8">Putative MFS-type transporter YhjX</fullName>
    </submittedName>
</protein>
<dbReference type="OrthoDB" id="9793415at2"/>
<sequence length="397" mass="44226">MKRNVRWLYVILGIIIFICLGTVYSWSIFRKPLENMLGLSSTQSGLPFMVFLAFYAFLMPFGGKLQYKLKPNKVLWIGGILTALGWISSSYVNNIYQLIFTYGVIAGSGVGIAYGVPISVVTRWFPDKRGLALGMLLTGFGLSPFITAPIAKTLIDLYGPFITFRIMGNIFLILILSLSMPFKFPENVIQIGAVDDNAITTKEMLKDIRFYALWVCFAISTLVGLMIIGITSPIGEEIIKIDTKKVALLVSFFSIFNGIGRPIFGFLTDKIKPIFAINTSYVLILIAAIMMIFYSENSIILYTISLSLFWMNFGGWLAIAPSLTSKFFGNKYYSQNYGMLFTAYGIGAITGNLLSGISKDFFGSYKLVAYPIITLSVLGIIISNIFFIDKNEKQVIK</sequence>
<feature type="transmembrane region" description="Helical" evidence="6">
    <location>
        <begin position="130"/>
        <end position="151"/>
    </location>
</feature>
<feature type="transmembrane region" description="Helical" evidence="6">
    <location>
        <begin position="157"/>
        <end position="178"/>
    </location>
</feature>
<dbReference type="PATRIC" id="fig|908809.3.peg.1048"/>
<name>A0A0R3JUJ1_CALMK</name>
<dbReference type="GO" id="GO:0005886">
    <property type="term" value="C:plasma membrane"/>
    <property type="evidence" value="ECO:0007669"/>
    <property type="project" value="UniProtKB-SubCell"/>
</dbReference>
<dbReference type="PANTHER" id="PTHR11360">
    <property type="entry name" value="MONOCARBOXYLATE TRANSPORTER"/>
    <property type="match status" value="1"/>
</dbReference>
<dbReference type="InterPro" id="IPR020846">
    <property type="entry name" value="MFS_dom"/>
</dbReference>
<keyword evidence="9" id="KW-1185">Reference proteome</keyword>
<dbReference type="PANTHER" id="PTHR11360:SF304">
    <property type="entry name" value="MFS DOMAIN-CONTAINING PROTEIN"/>
    <property type="match status" value="1"/>
</dbReference>
<feature type="transmembrane region" description="Helical" evidence="6">
    <location>
        <begin position="46"/>
        <end position="62"/>
    </location>
</feature>
<gene>
    <name evidence="8" type="primary">yhjX</name>
    <name evidence="8" type="ORF">ABG79_01041</name>
</gene>
<evidence type="ECO:0000256" key="3">
    <source>
        <dbReference type="ARBA" id="ARBA00022692"/>
    </source>
</evidence>
<evidence type="ECO:0000256" key="5">
    <source>
        <dbReference type="ARBA" id="ARBA00023136"/>
    </source>
</evidence>
<evidence type="ECO:0000256" key="6">
    <source>
        <dbReference type="SAM" id="Phobius"/>
    </source>
</evidence>
<keyword evidence="4 6" id="KW-1133">Transmembrane helix</keyword>
<dbReference type="EMBL" id="LKHP01000004">
    <property type="protein sequence ID" value="KRQ87238.1"/>
    <property type="molecule type" value="Genomic_DNA"/>
</dbReference>
<feature type="transmembrane region" description="Helical" evidence="6">
    <location>
        <begin position="299"/>
        <end position="324"/>
    </location>
</feature>
<feature type="transmembrane region" description="Helical" evidence="6">
    <location>
        <begin position="7"/>
        <end position="26"/>
    </location>
</feature>
<proteinExistence type="predicted"/>
<dbReference type="InterPro" id="IPR011701">
    <property type="entry name" value="MFS"/>
</dbReference>
<organism evidence="8 9">
    <name type="scientific">Caloramator mitchellensis</name>
    <dbReference type="NCBI Taxonomy" id="908809"/>
    <lineage>
        <taxon>Bacteria</taxon>
        <taxon>Bacillati</taxon>
        <taxon>Bacillota</taxon>
        <taxon>Clostridia</taxon>
        <taxon>Eubacteriales</taxon>
        <taxon>Clostridiaceae</taxon>
        <taxon>Caloramator</taxon>
    </lineage>
</organism>
<evidence type="ECO:0000259" key="7">
    <source>
        <dbReference type="PROSITE" id="PS50850"/>
    </source>
</evidence>
<feature type="transmembrane region" description="Helical" evidence="6">
    <location>
        <begin position="336"/>
        <end position="355"/>
    </location>
</feature>
<feature type="transmembrane region" description="Helical" evidence="6">
    <location>
        <begin position="98"/>
        <end position="118"/>
    </location>
</feature>
<feature type="transmembrane region" description="Helical" evidence="6">
    <location>
        <begin position="74"/>
        <end position="92"/>
    </location>
</feature>
<dbReference type="AlphaFoldDB" id="A0A0R3JUJ1"/>
<dbReference type="SUPFAM" id="SSF103473">
    <property type="entry name" value="MFS general substrate transporter"/>
    <property type="match status" value="1"/>
</dbReference>
<keyword evidence="2" id="KW-0813">Transport</keyword>
<keyword evidence="3 6" id="KW-0812">Transmembrane</keyword>
<dbReference type="PROSITE" id="PS50850">
    <property type="entry name" value="MFS"/>
    <property type="match status" value="1"/>
</dbReference>
<dbReference type="InterPro" id="IPR050327">
    <property type="entry name" value="Proton-linked_MCT"/>
</dbReference>
<evidence type="ECO:0000256" key="2">
    <source>
        <dbReference type="ARBA" id="ARBA00022448"/>
    </source>
</evidence>
<keyword evidence="5 6" id="KW-0472">Membrane</keyword>
<dbReference type="Pfam" id="PF07690">
    <property type="entry name" value="MFS_1"/>
    <property type="match status" value="1"/>
</dbReference>
<feature type="transmembrane region" description="Helical" evidence="6">
    <location>
        <begin position="367"/>
        <end position="388"/>
    </location>
</feature>
<feature type="transmembrane region" description="Helical" evidence="6">
    <location>
        <begin position="246"/>
        <end position="267"/>
    </location>
</feature>
<comment type="subcellular location">
    <subcellularLocation>
        <location evidence="1">Cell membrane</location>
        <topology evidence="1">Multi-pass membrane protein</topology>
    </subcellularLocation>
</comment>
<evidence type="ECO:0000313" key="8">
    <source>
        <dbReference type="EMBL" id="KRQ87238.1"/>
    </source>
</evidence>
<dbReference type="Proteomes" id="UP000052015">
    <property type="component" value="Unassembled WGS sequence"/>
</dbReference>
<evidence type="ECO:0000256" key="4">
    <source>
        <dbReference type="ARBA" id="ARBA00022989"/>
    </source>
</evidence>
<comment type="caution">
    <text evidence="8">The sequence shown here is derived from an EMBL/GenBank/DDBJ whole genome shotgun (WGS) entry which is preliminary data.</text>
</comment>
<feature type="domain" description="Major facilitator superfamily (MFS) profile" evidence="7">
    <location>
        <begin position="5"/>
        <end position="391"/>
    </location>
</feature>
<dbReference type="InterPro" id="IPR036259">
    <property type="entry name" value="MFS_trans_sf"/>
</dbReference>
<evidence type="ECO:0000313" key="9">
    <source>
        <dbReference type="Proteomes" id="UP000052015"/>
    </source>
</evidence>
<dbReference type="RefSeq" id="WP_057977816.1">
    <property type="nucleotide sequence ID" value="NZ_LKHP01000004.1"/>
</dbReference>
<reference evidence="8 9" key="1">
    <citation type="submission" date="2015-09" db="EMBL/GenBank/DDBJ databases">
        <title>Draft genome sequence of a Caloramator mitchellensis, a moderate thermophile from the Great Artesian Basin of Australia.</title>
        <authorList>
            <person name="Patel B.K."/>
        </authorList>
    </citation>
    <scope>NUCLEOTIDE SEQUENCE [LARGE SCALE GENOMIC DNA]</scope>
    <source>
        <strain evidence="8 9">VF08</strain>
    </source>
</reference>
<feature type="transmembrane region" description="Helical" evidence="6">
    <location>
        <begin position="274"/>
        <end position="293"/>
    </location>
</feature>
<accession>A0A0R3JUJ1</accession>
<evidence type="ECO:0000256" key="1">
    <source>
        <dbReference type="ARBA" id="ARBA00004651"/>
    </source>
</evidence>
<dbReference type="STRING" id="908809.ABG79_01041"/>